<evidence type="ECO:0000313" key="1">
    <source>
        <dbReference type="EMBL" id="CAE7219842.1"/>
    </source>
</evidence>
<reference evidence="1" key="1">
    <citation type="submission" date="2021-02" db="EMBL/GenBank/DDBJ databases">
        <authorList>
            <person name="Syme A R."/>
            <person name="Syme A R."/>
            <person name="Moolhuijzen P."/>
        </authorList>
    </citation>
    <scope>NUCLEOTIDE SEQUENCE</scope>
    <source>
        <strain evidence="1">W1-1</strain>
    </source>
</reference>
<protein>
    <submittedName>
        <fullName evidence="1">Uncharacterized protein</fullName>
    </submittedName>
</protein>
<dbReference type="Proteomes" id="UP000472372">
    <property type="component" value="Chromosome 12"/>
</dbReference>
<organism evidence="1 2">
    <name type="scientific">Pyrenophora teres f. teres</name>
    <dbReference type="NCBI Taxonomy" id="97479"/>
    <lineage>
        <taxon>Eukaryota</taxon>
        <taxon>Fungi</taxon>
        <taxon>Dikarya</taxon>
        <taxon>Ascomycota</taxon>
        <taxon>Pezizomycotina</taxon>
        <taxon>Dothideomycetes</taxon>
        <taxon>Pleosporomycetidae</taxon>
        <taxon>Pleosporales</taxon>
        <taxon>Pleosporineae</taxon>
        <taxon>Pleosporaceae</taxon>
        <taxon>Pyrenophora</taxon>
    </lineage>
</organism>
<dbReference type="EMBL" id="HG992988">
    <property type="protein sequence ID" value="CAE7219842.1"/>
    <property type="molecule type" value="Genomic_DNA"/>
</dbReference>
<accession>A0A6S6WFY4</accession>
<proteinExistence type="predicted"/>
<gene>
    <name evidence="1" type="ORF">PTTW11_11228</name>
</gene>
<dbReference type="AlphaFoldDB" id="A0A6S6WFY4"/>
<evidence type="ECO:0000313" key="2">
    <source>
        <dbReference type="Proteomes" id="UP000472372"/>
    </source>
</evidence>
<sequence>MVELGLELKEREEKALSKPIKLKDVDRLTLDKAAWFGEVLQARPELLEQVPKTVLDLISDNLTYNLDIRERDPDSFRDRPLQFFT</sequence>
<name>A0A6S6WFY4_9PLEO</name>